<dbReference type="Pfam" id="PF01433">
    <property type="entry name" value="Peptidase_M1"/>
    <property type="match status" value="1"/>
</dbReference>
<dbReference type="Proteomes" id="UP000289455">
    <property type="component" value="Unassembled WGS sequence"/>
</dbReference>
<dbReference type="GO" id="GO:0016020">
    <property type="term" value="C:membrane"/>
    <property type="evidence" value="ECO:0007669"/>
    <property type="project" value="TreeGrafter"/>
</dbReference>
<feature type="domain" description="Aminopeptidase N-like N-terminal" evidence="2">
    <location>
        <begin position="58"/>
        <end position="233"/>
    </location>
</feature>
<evidence type="ECO:0000313" key="3">
    <source>
        <dbReference type="EMBL" id="RXK47088.1"/>
    </source>
</evidence>
<dbReference type="GO" id="GO:0005615">
    <property type="term" value="C:extracellular space"/>
    <property type="evidence" value="ECO:0007669"/>
    <property type="project" value="TreeGrafter"/>
</dbReference>
<dbReference type="Pfam" id="PF17900">
    <property type="entry name" value="Peptidase_M1_N"/>
    <property type="match status" value="1"/>
</dbReference>
<evidence type="ECO:0000259" key="2">
    <source>
        <dbReference type="Pfam" id="PF17900"/>
    </source>
</evidence>
<dbReference type="PANTHER" id="PTHR11533:SF174">
    <property type="entry name" value="PUROMYCIN-SENSITIVE AMINOPEPTIDASE-RELATED"/>
    <property type="match status" value="1"/>
</dbReference>
<dbReference type="InterPro" id="IPR050344">
    <property type="entry name" value="Peptidase_M1_aminopeptidases"/>
</dbReference>
<dbReference type="CDD" id="cd09603">
    <property type="entry name" value="M1_APN_like"/>
    <property type="match status" value="1"/>
</dbReference>
<accession>A0A4Q1BXF8</accession>
<name>A0A4Q1BXF8_9BACT</name>
<dbReference type="Gene3D" id="1.10.390.10">
    <property type="entry name" value="Neutral Protease Domain 2"/>
    <property type="match status" value="1"/>
</dbReference>
<dbReference type="GO" id="GO:0008270">
    <property type="term" value="F:zinc ion binding"/>
    <property type="evidence" value="ECO:0007669"/>
    <property type="project" value="InterPro"/>
</dbReference>
<gene>
    <name evidence="3" type="ORF">ESB04_10835</name>
</gene>
<dbReference type="GO" id="GO:0070006">
    <property type="term" value="F:metalloaminopeptidase activity"/>
    <property type="evidence" value="ECO:0007669"/>
    <property type="project" value="TreeGrafter"/>
</dbReference>
<dbReference type="GO" id="GO:0005737">
    <property type="term" value="C:cytoplasm"/>
    <property type="evidence" value="ECO:0007669"/>
    <property type="project" value="TreeGrafter"/>
</dbReference>
<dbReference type="OrthoDB" id="100605at2"/>
<dbReference type="InterPro" id="IPR042097">
    <property type="entry name" value="Aminopeptidase_N-like_N_sf"/>
</dbReference>
<protein>
    <submittedName>
        <fullName evidence="3">M1 family peptidase</fullName>
    </submittedName>
</protein>
<proteinExistence type="predicted"/>
<dbReference type="AlphaFoldDB" id="A0A4Q1BXF8"/>
<dbReference type="Gene3D" id="2.60.40.1730">
    <property type="entry name" value="tricorn interacting facor f3 domain"/>
    <property type="match status" value="1"/>
</dbReference>
<organism evidence="3 4">
    <name type="scientific">Aquirufa rosea</name>
    <dbReference type="NCBI Taxonomy" id="2509241"/>
    <lineage>
        <taxon>Bacteria</taxon>
        <taxon>Pseudomonadati</taxon>
        <taxon>Bacteroidota</taxon>
        <taxon>Cytophagia</taxon>
        <taxon>Cytophagales</taxon>
        <taxon>Flectobacillaceae</taxon>
        <taxon>Aquirufa</taxon>
    </lineage>
</organism>
<dbReference type="PANTHER" id="PTHR11533">
    <property type="entry name" value="PROTEASE M1 ZINC METALLOPROTEASE"/>
    <property type="match status" value="1"/>
</dbReference>
<dbReference type="EMBL" id="SDHY01000007">
    <property type="protein sequence ID" value="RXK47088.1"/>
    <property type="molecule type" value="Genomic_DNA"/>
</dbReference>
<dbReference type="GO" id="GO:0042277">
    <property type="term" value="F:peptide binding"/>
    <property type="evidence" value="ECO:0007669"/>
    <property type="project" value="TreeGrafter"/>
</dbReference>
<reference evidence="3 4" key="1">
    <citation type="submission" date="2019-01" db="EMBL/GenBank/DDBJ databases">
        <title>Cytophagaceae bacterium strain CAR-16.</title>
        <authorList>
            <person name="Chen W.-M."/>
        </authorList>
    </citation>
    <scope>NUCLEOTIDE SEQUENCE [LARGE SCALE GENOMIC DNA]</scope>
    <source>
        <strain evidence="3 4">CAR-16</strain>
    </source>
</reference>
<dbReference type="GO" id="GO:0043171">
    <property type="term" value="P:peptide catabolic process"/>
    <property type="evidence" value="ECO:0007669"/>
    <property type="project" value="TreeGrafter"/>
</dbReference>
<evidence type="ECO:0000313" key="4">
    <source>
        <dbReference type="Proteomes" id="UP000289455"/>
    </source>
</evidence>
<keyword evidence="4" id="KW-1185">Reference proteome</keyword>
<dbReference type="InterPro" id="IPR045357">
    <property type="entry name" value="Aminopeptidase_N-like_N"/>
</dbReference>
<sequence length="549" mass="64096">MNHTLYLQFRNLFNFQRYAWLIVFLVSSNMLLSQKTFTHADSLRGSLRPARTSYDVWHYDLKVKVDPEKTYITGSNTIQFLVKEKTSQIQVDLFQNLAIDQILFENKALKYHRDGNAIFIDFPRVLSVKQKHQVQISYQGQPRKAVRPPWDGGFSWTKDPSGKPWITVSCEGLGASVWWPCKDHPGDEPESMDIRIEAPKGLMAVSNGNLISSTPTTFGTEYHWKVQYPINTYNVSINIADYAHWSEKMVQLNGKPLDLDFYVLKNNEEVAKKHFQQSQEMLRIFEKYFGPYPFPKDGYALVETDYWGMEHQSAVAYGNHYKNNAFGFDFIIVHESAHEWFGNSISCTDHADLWIHEALGTYAEAIYLEEKSGKEAAQLYLNGQKNNIRNRFPIIGPYGVNYQSPDSDMYFKGTWMFHTLRSIVADDKLWFSTIKDFCLSFYHKNTNAEEVLNFFEKKLKRNVKAIMSFYLNHAEIPTLVYQLREVNGGYNLRYKWKNVPGDIDLPIEIKHDQGLGERIHPTDTWQQIRLTEAPQWDFEHFLFQVEKQN</sequence>
<evidence type="ECO:0000259" key="1">
    <source>
        <dbReference type="Pfam" id="PF01433"/>
    </source>
</evidence>
<dbReference type="SUPFAM" id="SSF55486">
    <property type="entry name" value="Metalloproteases ('zincins'), catalytic domain"/>
    <property type="match status" value="1"/>
</dbReference>
<feature type="domain" description="Peptidase M1 membrane alanine aminopeptidase" evidence="1">
    <location>
        <begin position="276"/>
        <end position="469"/>
    </location>
</feature>
<dbReference type="InterPro" id="IPR027268">
    <property type="entry name" value="Peptidase_M4/M1_CTD_sf"/>
</dbReference>
<comment type="caution">
    <text evidence="3">The sequence shown here is derived from an EMBL/GenBank/DDBJ whole genome shotgun (WGS) entry which is preliminary data.</text>
</comment>
<dbReference type="SUPFAM" id="SSF63737">
    <property type="entry name" value="Leukotriene A4 hydrolase N-terminal domain"/>
    <property type="match status" value="1"/>
</dbReference>
<dbReference type="InterPro" id="IPR014782">
    <property type="entry name" value="Peptidase_M1_dom"/>
</dbReference>